<name>A0A0C9SUZ8_PAXIN</name>
<reference evidence="2" key="2">
    <citation type="submission" date="2015-01" db="EMBL/GenBank/DDBJ databases">
        <title>Evolutionary Origins and Diversification of the Mycorrhizal Mutualists.</title>
        <authorList>
            <consortium name="DOE Joint Genome Institute"/>
            <consortium name="Mycorrhizal Genomics Consortium"/>
            <person name="Kohler A."/>
            <person name="Kuo A."/>
            <person name="Nagy L.G."/>
            <person name="Floudas D."/>
            <person name="Copeland A."/>
            <person name="Barry K.W."/>
            <person name="Cichocki N."/>
            <person name="Veneault-Fourrey C."/>
            <person name="LaButti K."/>
            <person name="Lindquist E.A."/>
            <person name="Lipzen A."/>
            <person name="Lundell T."/>
            <person name="Morin E."/>
            <person name="Murat C."/>
            <person name="Riley R."/>
            <person name="Ohm R."/>
            <person name="Sun H."/>
            <person name="Tunlid A."/>
            <person name="Henrissat B."/>
            <person name="Grigoriev I.V."/>
            <person name="Hibbett D.S."/>
            <person name="Martin F."/>
        </authorList>
    </citation>
    <scope>NUCLEOTIDE SEQUENCE [LARGE SCALE GENOMIC DNA]</scope>
    <source>
        <strain evidence="2">ATCC 200175</strain>
    </source>
</reference>
<proteinExistence type="predicted"/>
<evidence type="ECO:0000313" key="2">
    <source>
        <dbReference type="Proteomes" id="UP000053647"/>
    </source>
</evidence>
<dbReference type="HOGENOM" id="CLU_050250_3_1_1"/>
<organism evidence="1 2">
    <name type="scientific">Paxillus involutus ATCC 200175</name>
    <dbReference type="NCBI Taxonomy" id="664439"/>
    <lineage>
        <taxon>Eukaryota</taxon>
        <taxon>Fungi</taxon>
        <taxon>Dikarya</taxon>
        <taxon>Basidiomycota</taxon>
        <taxon>Agaricomycotina</taxon>
        <taxon>Agaricomycetes</taxon>
        <taxon>Agaricomycetidae</taxon>
        <taxon>Boletales</taxon>
        <taxon>Paxilineae</taxon>
        <taxon>Paxillaceae</taxon>
        <taxon>Paxillus</taxon>
    </lineage>
</organism>
<protein>
    <submittedName>
        <fullName evidence="1">Uncharacterized protein</fullName>
    </submittedName>
</protein>
<accession>A0A0C9SUZ8</accession>
<dbReference type="EMBL" id="KN819356">
    <property type="protein sequence ID" value="KIJ13064.1"/>
    <property type="molecule type" value="Genomic_DNA"/>
</dbReference>
<dbReference type="AlphaFoldDB" id="A0A0C9SUZ8"/>
<dbReference type="Proteomes" id="UP000053647">
    <property type="component" value="Unassembled WGS sequence"/>
</dbReference>
<dbReference type="OrthoDB" id="3153758at2759"/>
<keyword evidence="2" id="KW-1185">Reference proteome</keyword>
<gene>
    <name evidence="1" type="ORF">PAXINDRAFT_117506</name>
</gene>
<evidence type="ECO:0000313" key="1">
    <source>
        <dbReference type="EMBL" id="KIJ13064.1"/>
    </source>
</evidence>
<sequence>MYWAGSKAHQCTTYAIREYTAYLTNVPADYDRGLEACKATPLKIHDVSYLPSRCEDKGLHNIVGHWRVSHNEPDCNTYWRSRKDEGCASPGSRKRYIEYYLEMLPHGGDWNEFCATTPNPEFRFQHVPHCWQRVSSCLHCLERPLMRAL</sequence>
<reference evidence="1 2" key="1">
    <citation type="submission" date="2014-06" db="EMBL/GenBank/DDBJ databases">
        <authorList>
            <consortium name="DOE Joint Genome Institute"/>
            <person name="Kuo A."/>
            <person name="Kohler A."/>
            <person name="Nagy L.G."/>
            <person name="Floudas D."/>
            <person name="Copeland A."/>
            <person name="Barry K.W."/>
            <person name="Cichocki N."/>
            <person name="Veneault-Fourrey C."/>
            <person name="LaButti K."/>
            <person name="Lindquist E.A."/>
            <person name="Lipzen A."/>
            <person name="Lundell T."/>
            <person name="Morin E."/>
            <person name="Murat C."/>
            <person name="Sun H."/>
            <person name="Tunlid A."/>
            <person name="Henrissat B."/>
            <person name="Grigoriev I.V."/>
            <person name="Hibbett D.S."/>
            <person name="Martin F."/>
            <person name="Nordberg H.P."/>
            <person name="Cantor M.N."/>
            <person name="Hua S.X."/>
        </authorList>
    </citation>
    <scope>NUCLEOTIDE SEQUENCE [LARGE SCALE GENOMIC DNA]</scope>
    <source>
        <strain evidence="1 2">ATCC 200175</strain>
    </source>
</reference>